<dbReference type="PATRIC" id="fig|1306954.6.peg.2882"/>
<evidence type="ECO:0000313" key="2">
    <source>
        <dbReference type="Proteomes" id="UP000070282"/>
    </source>
</evidence>
<keyword evidence="2" id="KW-1185">Reference proteome</keyword>
<proteinExistence type="predicted"/>
<reference evidence="2" key="1">
    <citation type="submission" date="2015-12" db="EMBL/GenBank/DDBJ databases">
        <authorList>
            <person name="Lima A."/>
            <person name="Farahani Zayas N."/>
            <person name="Castro Da Silva M.A."/>
            <person name="Cabral A."/>
            <person name="Pessatti M.L."/>
        </authorList>
    </citation>
    <scope>NUCLEOTIDE SEQUENCE [LARGE SCALE GENOMIC DNA]</scope>
    <source>
        <strain evidence="2">LAMA 842</strain>
    </source>
</reference>
<organism evidence="1 2">
    <name type="scientific">Marinobacter excellens LAMA 842</name>
    <dbReference type="NCBI Taxonomy" id="1306954"/>
    <lineage>
        <taxon>Bacteria</taxon>
        <taxon>Pseudomonadati</taxon>
        <taxon>Pseudomonadota</taxon>
        <taxon>Gammaproteobacteria</taxon>
        <taxon>Pseudomonadales</taxon>
        <taxon>Marinobacteraceae</taxon>
        <taxon>Marinobacter</taxon>
    </lineage>
</organism>
<evidence type="ECO:0000313" key="1">
    <source>
        <dbReference type="EMBL" id="KXO06353.1"/>
    </source>
</evidence>
<accession>A0A137S1N6</accession>
<dbReference type="Pfam" id="PF13289">
    <property type="entry name" value="SIR2_2"/>
    <property type="match status" value="1"/>
</dbReference>
<protein>
    <submittedName>
        <fullName evidence="1">Uncharacterized protein</fullName>
    </submittedName>
</protein>
<dbReference type="AlphaFoldDB" id="A0A137S1N6"/>
<comment type="caution">
    <text evidence="1">The sequence shown here is derived from an EMBL/GenBank/DDBJ whole genome shotgun (WGS) entry which is preliminary data.</text>
</comment>
<sequence>MLYVLLKPWELRCSSPGGRCSRFWLGVQSSNSATNITMRCTGQAGERGVITKGGAVSRCTFIFGNGLGRSLDNDYFQLSSGLSHVWNDREGFTQAQKDLVISAIEGLNAEEYPQSEEQLDKLQVAIVAAGFLRSFETDKVQWLNDHSRDLPAAFRKFIHEVACYFHDSGKQLPREFIDPLAQFIRETASHIGVLNYDNLIYDGFVKEGILNGYRDVLNDGFRAAGFNPDFMNRHRVSRQAWYMHLHGSPLYIGNKKLMGGARADLSPSSNSHIVLTHVRHKPLIISSSNILSEYWQRLGKALGESARSILVGYSGCDEHLNQLIQSRLRGKNIQIVERKDQETQESRERFWRARFTKCDVRVTRVENILEFAAWRDL</sequence>
<dbReference type="EMBL" id="LOCO01000039">
    <property type="protein sequence ID" value="KXO06353.1"/>
    <property type="molecule type" value="Genomic_DNA"/>
</dbReference>
<dbReference type="Proteomes" id="UP000070282">
    <property type="component" value="Unassembled WGS sequence"/>
</dbReference>
<gene>
    <name evidence="1" type="ORF">J122_4047</name>
</gene>
<name>A0A137S1N6_9GAMM</name>